<dbReference type="Proteomes" id="UP000601223">
    <property type="component" value="Unassembled WGS sequence"/>
</dbReference>
<evidence type="ECO:0000313" key="2">
    <source>
        <dbReference type="EMBL" id="GIF80746.1"/>
    </source>
</evidence>
<organism evidence="2 3">
    <name type="scientific">Catellatospora bangladeshensis</name>
    <dbReference type="NCBI Taxonomy" id="310355"/>
    <lineage>
        <taxon>Bacteria</taxon>
        <taxon>Bacillati</taxon>
        <taxon>Actinomycetota</taxon>
        <taxon>Actinomycetes</taxon>
        <taxon>Micromonosporales</taxon>
        <taxon>Micromonosporaceae</taxon>
        <taxon>Catellatospora</taxon>
    </lineage>
</organism>
<sequence>MTPEDEDIKRLLNGAVPVLAAPEDRVGAVARRVGRQRQRLLAGSAFALVLAVGLGFGGVRMLGGGVTTPATTLGASVEPSRWVSCERTAPEQGLLRYHLTADEAADLPRLDDGFVPVAVVLCGQEQQRRPDGGEDMMGVERRGEDVAAIVAALRLPDEPTATEGPCFAMLPGAPWLAVVDADGRWTRPGIPLGRCRASRPEFTQALRALQTTTVATWRIREVISAEAAASGCSESYKDVIALQATTESSPRPGTPTPFPSGPVRVCVYEVAQGRDGAGEFVHGTVLPEDRRVAIEQALLAAGPPKPCTEHARRFALVHSVSGFDPQNYVELGGCHRIMSTGSGGTVFAQGEAALAELIDKP</sequence>
<dbReference type="AlphaFoldDB" id="A0A8J3JHF9"/>
<keyword evidence="1" id="KW-0812">Transmembrane</keyword>
<keyword evidence="3" id="KW-1185">Reference proteome</keyword>
<reference evidence="2 3" key="1">
    <citation type="submission" date="2021-01" db="EMBL/GenBank/DDBJ databases">
        <title>Whole genome shotgun sequence of Catellatospora bangladeshensis NBRC 107357.</title>
        <authorList>
            <person name="Komaki H."/>
            <person name="Tamura T."/>
        </authorList>
    </citation>
    <scope>NUCLEOTIDE SEQUENCE [LARGE SCALE GENOMIC DNA]</scope>
    <source>
        <strain evidence="2 3">NBRC 107357</strain>
    </source>
</reference>
<gene>
    <name evidence="2" type="ORF">Cba03nite_20950</name>
</gene>
<protein>
    <submittedName>
        <fullName evidence="2">Uncharacterized protein</fullName>
    </submittedName>
</protein>
<dbReference type="EMBL" id="BONF01000010">
    <property type="protein sequence ID" value="GIF80746.1"/>
    <property type="molecule type" value="Genomic_DNA"/>
</dbReference>
<dbReference type="RefSeq" id="WP_203744635.1">
    <property type="nucleotide sequence ID" value="NZ_BONF01000010.1"/>
</dbReference>
<evidence type="ECO:0000313" key="3">
    <source>
        <dbReference type="Proteomes" id="UP000601223"/>
    </source>
</evidence>
<accession>A0A8J3JHF9</accession>
<evidence type="ECO:0000256" key="1">
    <source>
        <dbReference type="SAM" id="Phobius"/>
    </source>
</evidence>
<comment type="caution">
    <text evidence="2">The sequence shown here is derived from an EMBL/GenBank/DDBJ whole genome shotgun (WGS) entry which is preliminary data.</text>
</comment>
<name>A0A8J3JHF9_9ACTN</name>
<proteinExistence type="predicted"/>
<keyword evidence="1" id="KW-0472">Membrane</keyword>
<keyword evidence="1" id="KW-1133">Transmembrane helix</keyword>
<feature type="transmembrane region" description="Helical" evidence="1">
    <location>
        <begin position="40"/>
        <end position="59"/>
    </location>
</feature>